<dbReference type="InterPro" id="IPR046945">
    <property type="entry name" value="RHMD-like"/>
</dbReference>
<dbReference type="SUPFAM" id="SSF54826">
    <property type="entry name" value="Enolase N-terminal domain-like"/>
    <property type="match status" value="1"/>
</dbReference>
<dbReference type="InterPro" id="IPR029017">
    <property type="entry name" value="Enolase-like_N"/>
</dbReference>
<protein>
    <recommendedName>
        <fullName evidence="4">Mandelate racemase/muconate lactonizing enzyme C-terminal domain-containing protein</fullName>
    </recommendedName>
</protein>
<dbReference type="SUPFAM" id="SSF51604">
    <property type="entry name" value="Enolase C-terminal domain-like"/>
    <property type="match status" value="1"/>
</dbReference>
<gene>
    <name evidence="5" type="ORF">METZ01_LOCUS199250</name>
</gene>
<dbReference type="GO" id="GO:0016052">
    <property type="term" value="P:carbohydrate catabolic process"/>
    <property type="evidence" value="ECO:0007669"/>
    <property type="project" value="TreeGrafter"/>
</dbReference>
<keyword evidence="3" id="KW-0460">Magnesium</keyword>
<dbReference type="InterPro" id="IPR036849">
    <property type="entry name" value="Enolase-like_C_sf"/>
</dbReference>
<dbReference type="Pfam" id="PF13378">
    <property type="entry name" value="MR_MLE_C"/>
    <property type="match status" value="1"/>
</dbReference>
<proteinExistence type="predicted"/>
<dbReference type="InterPro" id="IPR013342">
    <property type="entry name" value="Mandelate_racemase_C"/>
</dbReference>
<reference evidence="5" key="1">
    <citation type="submission" date="2018-05" db="EMBL/GenBank/DDBJ databases">
        <authorList>
            <person name="Lanie J.A."/>
            <person name="Ng W.-L."/>
            <person name="Kazmierczak K.M."/>
            <person name="Andrzejewski T.M."/>
            <person name="Davidsen T.M."/>
            <person name="Wayne K.J."/>
            <person name="Tettelin H."/>
            <person name="Glass J.I."/>
            <person name="Rusch D."/>
            <person name="Podicherti R."/>
            <person name="Tsui H.-C.T."/>
            <person name="Winkler M.E."/>
        </authorList>
    </citation>
    <scope>NUCLEOTIDE SEQUENCE</scope>
</reference>
<comment type="cofactor">
    <cofactor evidence="1">
        <name>Mg(2+)</name>
        <dbReference type="ChEBI" id="CHEBI:18420"/>
    </cofactor>
</comment>
<sequence>MAALSKIVTTCYRVPLPVVLTDSTHGEMTHFELILVRIEDNEGFQGVGYTYTVGSGGEAVRVLVEHYLSPLLLGQDASLIEKLWERMWWGLHYGGRGGTVCLAISAVDIALWDLASRRASMPLWKFLGGFDPSVPCYAGGIDLQFTEEQLLKQADGFLEQEFRAIKMKIGRKHLSEDVKRVQAMRKHLGRDFPLMADANMGWSVDQAIRACRALEEFELVWIEEPCIPDDVAGHARIVQEGGQPIAAGENL</sequence>
<dbReference type="PANTHER" id="PTHR13794">
    <property type="entry name" value="ENOLASE SUPERFAMILY, MANDELATE RACEMASE"/>
    <property type="match status" value="1"/>
</dbReference>
<evidence type="ECO:0000256" key="1">
    <source>
        <dbReference type="ARBA" id="ARBA00001946"/>
    </source>
</evidence>
<feature type="domain" description="Mandelate racemase/muconate lactonizing enzyme C-terminal" evidence="4">
    <location>
        <begin position="147"/>
        <end position="244"/>
    </location>
</feature>
<dbReference type="SFLD" id="SFLDS00001">
    <property type="entry name" value="Enolase"/>
    <property type="match status" value="1"/>
</dbReference>
<dbReference type="GO" id="GO:0000287">
    <property type="term" value="F:magnesium ion binding"/>
    <property type="evidence" value="ECO:0007669"/>
    <property type="project" value="TreeGrafter"/>
</dbReference>
<dbReference type="CDD" id="cd03316">
    <property type="entry name" value="MR_like"/>
    <property type="match status" value="1"/>
</dbReference>
<dbReference type="AlphaFoldDB" id="A0A382E6J4"/>
<dbReference type="Pfam" id="PF02746">
    <property type="entry name" value="MR_MLE_N"/>
    <property type="match status" value="1"/>
</dbReference>
<keyword evidence="2" id="KW-0479">Metal-binding</keyword>
<dbReference type="InterPro" id="IPR013341">
    <property type="entry name" value="Mandelate_racemase_N_dom"/>
</dbReference>
<dbReference type="Gene3D" id="3.20.20.120">
    <property type="entry name" value="Enolase-like C-terminal domain"/>
    <property type="match status" value="1"/>
</dbReference>
<dbReference type="SMART" id="SM00922">
    <property type="entry name" value="MR_MLE"/>
    <property type="match status" value="1"/>
</dbReference>
<dbReference type="GO" id="GO:0016836">
    <property type="term" value="F:hydro-lyase activity"/>
    <property type="evidence" value="ECO:0007669"/>
    <property type="project" value="TreeGrafter"/>
</dbReference>
<evidence type="ECO:0000259" key="4">
    <source>
        <dbReference type="SMART" id="SM00922"/>
    </source>
</evidence>
<feature type="non-terminal residue" evidence="5">
    <location>
        <position position="251"/>
    </location>
</feature>
<evidence type="ECO:0000313" key="5">
    <source>
        <dbReference type="EMBL" id="SVB46396.1"/>
    </source>
</evidence>
<dbReference type="InterPro" id="IPR018110">
    <property type="entry name" value="Mandel_Rmase/mucon_lact_enz_CS"/>
</dbReference>
<dbReference type="PANTHER" id="PTHR13794:SF58">
    <property type="entry name" value="MITOCHONDRIAL ENOLASE SUPERFAMILY MEMBER 1"/>
    <property type="match status" value="1"/>
</dbReference>
<dbReference type="Gene3D" id="3.30.390.10">
    <property type="entry name" value="Enolase-like, N-terminal domain"/>
    <property type="match status" value="1"/>
</dbReference>
<name>A0A382E6J4_9ZZZZ</name>
<organism evidence="5">
    <name type="scientific">marine metagenome</name>
    <dbReference type="NCBI Taxonomy" id="408172"/>
    <lineage>
        <taxon>unclassified sequences</taxon>
        <taxon>metagenomes</taxon>
        <taxon>ecological metagenomes</taxon>
    </lineage>
</organism>
<dbReference type="GO" id="GO:0009063">
    <property type="term" value="P:amino acid catabolic process"/>
    <property type="evidence" value="ECO:0007669"/>
    <property type="project" value="InterPro"/>
</dbReference>
<evidence type="ECO:0000256" key="2">
    <source>
        <dbReference type="ARBA" id="ARBA00022723"/>
    </source>
</evidence>
<dbReference type="PROSITE" id="PS00909">
    <property type="entry name" value="MR_MLE_2"/>
    <property type="match status" value="1"/>
</dbReference>
<evidence type="ECO:0000256" key="3">
    <source>
        <dbReference type="ARBA" id="ARBA00022842"/>
    </source>
</evidence>
<dbReference type="EMBL" id="UINC01043002">
    <property type="protein sequence ID" value="SVB46396.1"/>
    <property type="molecule type" value="Genomic_DNA"/>
</dbReference>
<accession>A0A382E6J4</accession>
<dbReference type="InterPro" id="IPR029065">
    <property type="entry name" value="Enolase_C-like"/>
</dbReference>